<feature type="region of interest" description="Disordered" evidence="1">
    <location>
        <begin position="38"/>
        <end position="69"/>
    </location>
</feature>
<accession>A0A9N9P6T8</accession>
<sequence>GKLNIDDLLIKEIDEILNSKVELNKEIEIRNNIESIYDSDLNSDDSTETQRRKKRKIKQIEISKESIHN</sequence>
<dbReference type="Proteomes" id="UP000789405">
    <property type="component" value="Unassembled WGS sequence"/>
</dbReference>
<keyword evidence="3" id="KW-1185">Reference proteome</keyword>
<protein>
    <submittedName>
        <fullName evidence="2">6817_t:CDS:1</fullName>
    </submittedName>
</protein>
<organism evidence="2 3">
    <name type="scientific">Dentiscutata erythropus</name>
    <dbReference type="NCBI Taxonomy" id="1348616"/>
    <lineage>
        <taxon>Eukaryota</taxon>
        <taxon>Fungi</taxon>
        <taxon>Fungi incertae sedis</taxon>
        <taxon>Mucoromycota</taxon>
        <taxon>Glomeromycotina</taxon>
        <taxon>Glomeromycetes</taxon>
        <taxon>Diversisporales</taxon>
        <taxon>Gigasporaceae</taxon>
        <taxon>Dentiscutata</taxon>
    </lineage>
</organism>
<evidence type="ECO:0000313" key="2">
    <source>
        <dbReference type="EMBL" id="CAG8795324.1"/>
    </source>
</evidence>
<proteinExistence type="predicted"/>
<feature type="compositionally biased region" description="Basic and acidic residues" evidence="1">
    <location>
        <begin position="58"/>
        <end position="69"/>
    </location>
</feature>
<gene>
    <name evidence="2" type="ORF">DERYTH_LOCUS22257</name>
</gene>
<dbReference type="AlphaFoldDB" id="A0A9N9P6T8"/>
<name>A0A9N9P6T8_9GLOM</name>
<evidence type="ECO:0000313" key="3">
    <source>
        <dbReference type="Proteomes" id="UP000789405"/>
    </source>
</evidence>
<feature type="non-terminal residue" evidence="2">
    <location>
        <position position="1"/>
    </location>
</feature>
<evidence type="ECO:0000256" key="1">
    <source>
        <dbReference type="SAM" id="MobiDB-lite"/>
    </source>
</evidence>
<comment type="caution">
    <text evidence="2">The sequence shown here is derived from an EMBL/GenBank/DDBJ whole genome shotgun (WGS) entry which is preliminary data.</text>
</comment>
<reference evidence="2" key="1">
    <citation type="submission" date="2021-06" db="EMBL/GenBank/DDBJ databases">
        <authorList>
            <person name="Kallberg Y."/>
            <person name="Tangrot J."/>
            <person name="Rosling A."/>
        </authorList>
    </citation>
    <scope>NUCLEOTIDE SEQUENCE</scope>
    <source>
        <strain evidence="2">MA453B</strain>
    </source>
</reference>
<dbReference type="EMBL" id="CAJVPY010030353">
    <property type="protein sequence ID" value="CAG8795324.1"/>
    <property type="molecule type" value="Genomic_DNA"/>
</dbReference>